<name>A0A9W8Z4E6_9PEZI</name>
<comment type="caution">
    <text evidence="2">The sequence shown here is derived from an EMBL/GenBank/DDBJ whole genome shotgun (WGS) entry which is preliminary data.</text>
</comment>
<gene>
    <name evidence="2" type="ORF">N0V93_001759</name>
</gene>
<dbReference type="SUPFAM" id="SSF52833">
    <property type="entry name" value="Thioredoxin-like"/>
    <property type="match status" value="1"/>
</dbReference>
<keyword evidence="3" id="KW-1185">Reference proteome</keyword>
<proteinExistence type="predicted"/>
<dbReference type="Proteomes" id="UP001140453">
    <property type="component" value="Unassembled WGS sequence"/>
</dbReference>
<evidence type="ECO:0000313" key="2">
    <source>
        <dbReference type="EMBL" id="KAJ4397528.1"/>
    </source>
</evidence>
<protein>
    <recommendedName>
        <fullName evidence="4">Thioredoxin-like protein AAED1</fullName>
    </recommendedName>
</protein>
<sequence length="209" mass="22908">MSDQLDKTAQGEEGSHRQLPDDKALAEAGDVMIKDKEGNSLPFKSLWTGKPENERQLIVFVRHFFCGSCKQYLQALNESLPSSSLSEANITLAIIGCGQPVGIPLYAKETNSSCALYTDPSLRTHELLGMKSNMRTSKVKPDYIKQSLLENIVNSAQVALTSGHAFSGGPPGQNGGEWLFQGGQLKWCHRMRNSTDHTEVKELKAVLGM</sequence>
<organism evidence="2 3">
    <name type="scientific">Gnomoniopsis smithogilvyi</name>
    <dbReference type="NCBI Taxonomy" id="1191159"/>
    <lineage>
        <taxon>Eukaryota</taxon>
        <taxon>Fungi</taxon>
        <taxon>Dikarya</taxon>
        <taxon>Ascomycota</taxon>
        <taxon>Pezizomycotina</taxon>
        <taxon>Sordariomycetes</taxon>
        <taxon>Sordariomycetidae</taxon>
        <taxon>Diaporthales</taxon>
        <taxon>Gnomoniaceae</taxon>
        <taxon>Gnomoniopsis</taxon>
    </lineage>
</organism>
<dbReference type="Pfam" id="PF13911">
    <property type="entry name" value="AhpC-TSA_2"/>
    <property type="match status" value="1"/>
</dbReference>
<evidence type="ECO:0008006" key="4">
    <source>
        <dbReference type="Google" id="ProtNLM"/>
    </source>
</evidence>
<dbReference type="OrthoDB" id="40334at2759"/>
<feature type="compositionally biased region" description="Basic and acidic residues" evidence="1">
    <location>
        <begin position="1"/>
        <end position="25"/>
    </location>
</feature>
<reference evidence="2" key="1">
    <citation type="submission" date="2022-10" db="EMBL/GenBank/DDBJ databases">
        <title>Tapping the CABI collections for fungal endophytes: first genome assemblies for Collariella, Neodidymelliopsis, Ascochyta clinopodiicola, Didymella pomorum, Didymosphaeria variabile, Neocosmospora piperis and Neocucurbitaria cava.</title>
        <authorList>
            <person name="Hill R."/>
        </authorList>
    </citation>
    <scope>NUCLEOTIDE SEQUENCE</scope>
    <source>
        <strain evidence="2">IMI 355082</strain>
    </source>
</reference>
<feature type="region of interest" description="Disordered" evidence="1">
    <location>
        <begin position="1"/>
        <end position="27"/>
    </location>
</feature>
<accession>A0A9W8Z4E6</accession>
<dbReference type="PANTHER" id="PTHR28630:SF3">
    <property type="entry name" value="PEROXIREDOXIN-LIKE 2C"/>
    <property type="match status" value="1"/>
</dbReference>
<dbReference type="InterPro" id="IPR036249">
    <property type="entry name" value="Thioredoxin-like_sf"/>
</dbReference>
<dbReference type="PANTHER" id="PTHR28630">
    <property type="match status" value="1"/>
</dbReference>
<dbReference type="Gene3D" id="3.40.30.10">
    <property type="entry name" value="Glutaredoxin"/>
    <property type="match status" value="1"/>
</dbReference>
<dbReference type="InterPro" id="IPR032801">
    <property type="entry name" value="PXL2A/B/C"/>
</dbReference>
<evidence type="ECO:0000256" key="1">
    <source>
        <dbReference type="SAM" id="MobiDB-lite"/>
    </source>
</evidence>
<dbReference type="AlphaFoldDB" id="A0A9W8Z4E6"/>
<evidence type="ECO:0000313" key="3">
    <source>
        <dbReference type="Proteomes" id="UP001140453"/>
    </source>
</evidence>
<dbReference type="EMBL" id="JAPEVB010000001">
    <property type="protein sequence ID" value="KAJ4397528.1"/>
    <property type="molecule type" value="Genomic_DNA"/>
</dbReference>